<name>A0A6C0AU84_9ZZZZ</name>
<accession>A0A6C0AU84</accession>
<organism evidence="1">
    <name type="scientific">viral metagenome</name>
    <dbReference type="NCBI Taxonomy" id="1070528"/>
    <lineage>
        <taxon>unclassified sequences</taxon>
        <taxon>metagenomes</taxon>
        <taxon>organismal metagenomes</taxon>
    </lineage>
</organism>
<evidence type="ECO:0000313" key="1">
    <source>
        <dbReference type="EMBL" id="QHS82920.1"/>
    </source>
</evidence>
<proteinExistence type="predicted"/>
<reference evidence="1" key="1">
    <citation type="journal article" date="2020" name="Nature">
        <title>Giant virus diversity and host interactions through global metagenomics.</title>
        <authorList>
            <person name="Schulz F."/>
            <person name="Roux S."/>
            <person name="Paez-Espino D."/>
            <person name="Jungbluth S."/>
            <person name="Walsh D.A."/>
            <person name="Denef V.J."/>
            <person name="McMahon K.D."/>
            <person name="Konstantinidis K.T."/>
            <person name="Eloe-Fadrosh E.A."/>
            <person name="Kyrpides N.C."/>
            <person name="Woyke T."/>
        </authorList>
    </citation>
    <scope>NUCLEOTIDE SEQUENCE</scope>
    <source>
        <strain evidence="1">GVMAG-S-1103017-74</strain>
    </source>
</reference>
<dbReference type="EMBL" id="MN740864">
    <property type="protein sequence ID" value="QHS82920.1"/>
    <property type="molecule type" value="Genomic_DNA"/>
</dbReference>
<protein>
    <submittedName>
        <fullName evidence="1">Uncharacterized protein</fullName>
    </submittedName>
</protein>
<dbReference type="AlphaFoldDB" id="A0A6C0AU84"/>
<sequence>MKLSWLIFLLAFTAFITWYTTRRSIKRCPVCGHTAAMAAFKHEATAYPFQGAPQVRRQQQ</sequence>